<dbReference type="EC" id="3.1.1.-" evidence="3"/>
<feature type="chain" id="PRO_5044958079" description="Carboxylic ester hydrolase" evidence="3">
    <location>
        <begin position="25"/>
        <end position="592"/>
    </location>
</feature>
<dbReference type="Pfam" id="PF00135">
    <property type="entry name" value="COesterase"/>
    <property type="match status" value="1"/>
</dbReference>
<evidence type="ECO:0000256" key="3">
    <source>
        <dbReference type="RuleBase" id="RU361235"/>
    </source>
</evidence>
<dbReference type="InterPro" id="IPR002018">
    <property type="entry name" value="CarbesteraseB"/>
</dbReference>
<reference evidence="6 7" key="1">
    <citation type="submission" date="2024-01" db="EMBL/GenBank/DDBJ databases">
        <authorList>
            <person name="Allen C."/>
            <person name="Tagirdzhanova G."/>
        </authorList>
    </citation>
    <scope>NUCLEOTIDE SEQUENCE [LARGE SCALE GENOMIC DNA]</scope>
</reference>
<evidence type="ECO:0000256" key="4">
    <source>
        <dbReference type="SAM" id="MobiDB-lite"/>
    </source>
</evidence>
<sequence length="592" mass="63289">MKPTSVSSLLAGLVGFAATGLTASIPQESPLPDPNSLPSAAPGMSPNLPPLEERGLDVTVQYTEGTVTGITLLGVESFRGIPFAQAPVGNLRLKPPVRNNGTVGTINGQGVGPSCPQMYLSSSSGNEIFQLAGDFLNLPIFQTVTGASEDCLTLNVQRPAGTTANSKLPVLFWIFGGGFEFGTNALYDGVSLLTQGVNIGEPFVFVAVNYRTGGFGFLGGKEIKADGASNLGLLDQRAGLQWVADNIASFGGDPTKVTIWGESAGSISVFDQMAMYGGDITYKGKPLFRAGIMDSGSVVPADPVDGVKAQAIYDAVVAKAGCSGNSDTLACLRGLPYETFLAAATSVPGIFSYNSLALSYVPRPDGTVLTDSPHVLAKEGKFAAVPFIIGDQEDEGTLFAVLTSGLSTTAKIAEYLKTYYFFGATMAQLTAFVDTYSPYVWDGSPFNTGIFNELYPGFKRVAAILGDMTFTLSRRAFLQIAANTNPNTPSWSYLSSYNYGFPILGTFHASDILQTFYGILPNYASAAIQTYYINFLYNLDPNKGAAVKMQWPQWSKAKQLMQFFSLNGQVINDNFRQDSYEYLINNIDIFKI</sequence>
<dbReference type="SUPFAM" id="SSF53474">
    <property type="entry name" value="alpha/beta-Hydrolases"/>
    <property type="match status" value="1"/>
</dbReference>
<dbReference type="PANTHER" id="PTHR11559">
    <property type="entry name" value="CARBOXYLESTERASE"/>
    <property type="match status" value="1"/>
</dbReference>
<comment type="similarity">
    <text evidence="1 3">Belongs to the type-B carboxylesterase/lipase family.</text>
</comment>
<feature type="signal peptide" evidence="3">
    <location>
        <begin position="1"/>
        <end position="24"/>
    </location>
</feature>
<protein>
    <recommendedName>
        <fullName evidence="3">Carboxylic ester hydrolase</fullName>
        <ecNumber evidence="3">3.1.1.-</ecNumber>
    </recommendedName>
</protein>
<dbReference type="InterPro" id="IPR050309">
    <property type="entry name" value="Type-B_Carboxylest/Lipase"/>
</dbReference>
<keyword evidence="7" id="KW-1185">Reference proteome</keyword>
<comment type="caution">
    <text evidence="6">The sequence shown here is derived from an EMBL/GenBank/DDBJ whole genome shotgun (WGS) entry which is preliminary data.</text>
</comment>
<evidence type="ECO:0000259" key="5">
    <source>
        <dbReference type="Pfam" id="PF00135"/>
    </source>
</evidence>
<evidence type="ECO:0000256" key="1">
    <source>
        <dbReference type="ARBA" id="ARBA00005964"/>
    </source>
</evidence>
<dbReference type="PROSITE" id="PS00122">
    <property type="entry name" value="CARBOXYLESTERASE_B_1"/>
    <property type="match status" value="1"/>
</dbReference>
<dbReference type="Proteomes" id="UP001642406">
    <property type="component" value="Unassembled WGS sequence"/>
</dbReference>
<keyword evidence="3" id="KW-0732">Signal</keyword>
<name>A0ABP0C2F9_9PEZI</name>
<feature type="domain" description="Carboxylesterase type B" evidence="5">
    <location>
        <begin position="59"/>
        <end position="580"/>
    </location>
</feature>
<gene>
    <name evidence="6" type="ORF">SBRCBS47491_005885</name>
</gene>
<evidence type="ECO:0000256" key="2">
    <source>
        <dbReference type="ARBA" id="ARBA00022801"/>
    </source>
</evidence>
<dbReference type="InterPro" id="IPR019826">
    <property type="entry name" value="Carboxylesterase_B_AS"/>
</dbReference>
<accession>A0ABP0C2F9</accession>
<dbReference type="EMBL" id="CAWUHC010000053">
    <property type="protein sequence ID" value="CAK7225426.1"/>
    <property type="molecule type" value="Genomic_DNA"/>
</dbReference>
<proteinExistence type="inferred from homology"/>
<feature type="region of interest" description="Disordered" evidence="4">
    <location>
        <begin position="25"/>
        <end position="52"/>
    </location>
</feature>
<dbReference type="InterPro" id="IPR029058">
    <property type="entry name" value="AB_hydrolase_fold"/>
</dbReference>
<evidence type="ECO:0000313" key="6">
    <source>
        <dbReference type="EMBL" id="CAK7225426.1"/>
    </source>
</evidence>
<keyword evidence="2 3" id="KW-0378">Hydrolase</keyword>
<organism evidence="6 7">
    <name type="scientific">Sporothrix bragantina</name>
    <dbReference type="NCBI Taxonomy" id="671064"/>
    <lineage>
        <taxon>Eukaryota</taxon>
        <taxon>Fungi</taxon>
        <taxon>Dikarya</taxon>
        <taxon>Ascomycota</taxon>
        <taxon>Pezizomycotina</taxon>
        <taxon>Sordariomycetes</taxon>
        <taxon>Sordariomycetidae</taxon>
        <taxon>Ophiostomatales</taxon>
        <taxon>Ophiostomataceae</taxon>
        <taxon>Sporothrix</taxon>
    </lineage>
</organism>
<evidence type="ECO:0000313" key="7">
    <source>
        <dbReference type="Proteomes" id="UP001642406"/>
    </source>
</evidence>
<dbReference type="Gene3D" id="3.40.50.1820">
    <property type="entry name" value="alpha/beta hydrolase"/>
    <property type="match status" value="1"/>
</dbReference>